<evidence type="ECO:0000313" key="3">
    <source>
        <dbReference type="Proteomes" id="UP000410984"/>
    </source>
</evidence>
<feature type="region of interest" description="Disordered" evidence="1">
    <location>
        <begin position="805"/>
        <end position="925"/>
    </location>
</feature>
<feature type="region of interest" description="Disordered" evidence="1">
    <location>
        <begin position="215"/>
        <end position="245"/>
    </location>
</feature>
<sequence>MTVQACLAVEGARQGELRARDAGERQRQGLDGELQVDGVAPGPSGEGQPAGAGRDRKGIDRDGAVGEGHGGRGGESQPVGAAGGGEALQRDPQGRPGDEAGGAVEVEAAGLGPQRHVARLRPAGGGEAQRVEALAGSDQPIGLHMPVDPGCAGEVAAGEVRVEAGEADLPGPERGGLGPERGVLAPALAGEAEVGLQAAAEAGQRQGREVVEIRGAEGERPLGEAAREAEPGLPRQARRAEGEGEPVEHPIAVALPQMQAAGQRLAADAAGQGHAAVRVAQRVLQHGVGAQGPHRTAERRGLRRIDQGGDVGPQQGAGEPAGQARPAAQARVEGSEILEVDGGAGIGEAGGGLALQPRDHVRALQPHGVEAVAVIERGEAAGETRSRAEQPVEARLGQGEAVGAQVDLGGDRLARGVAAELRRPVEPACQRAAGEAGEDREVGQRALHRAGQRIAPDVAGIGGLQRRRLHPERRDTERVVGLDHPREDEARASADRPLQGGVGEAQSLDRRVGREGESVGAGGLGLQVRLDPVEGTVGGAKPRGPQGSERARAGERALQAAVEDEARDLGPVGLGDAALGRDGAGLDEEIGVALRVEGAARLQPGGAGGEFQPVEGERAAIGDAQPAFELGRAREHRGGGARQQALDPGGEIEGEAPLGPDPRDLRTPLGADPDAGIEIEAGVPGVERAAPVEVEGDRRLARNVQPLREQAARGLGEGGLHLQPLALGHEQQAGRELAARIDPAHAEIEVESLGRVAELDLAARREPRRLAGDGLAEIEGVEAEGLDLDLHRQVGQQGAVGLLGRRVGGGDGTAQHLDPPDLQAVHLEPPREQGEAAPDDAGPVEPQPDAVAVADRHVADGGVRGERPVHRADRDPRGRRGERLREDPAEHALLALVGGAGRGGGEDEDEHDACRDPPSPLCGGRKAGDAFGLFPRRHQKACPRLM</sequence>
<feature type="compositionally biased region" description="Basic and acidic residues" evidence="1">
    <location>
        <begin position="53"/>
        <end position="72"/>
    </location>
</feature>
<evidence type="ECO:0000256" key="1">
    <source>
        <dbReference type="SAM" id="MobiDB-lite"/>
    </source>
</evidence>
<feature type="compositionally biased region" description="Basic and acidic residues" evidence="1">
    <location>
        <begin position="295"/>
        <end position="307"/>
    </location>
</feature>
<feature type="region of interest" description="Disordered" evidence="1">
    <location>
        <begin position="286"/>
        <end position="332"/>
    </location>
</feature>
<protein>
    <submittedName>
        <fullName evidence="2">Uncharacterized protein</fullName>
    </submittedName>
</protein>
<feature type="region of interest" description="Disordered" evidence="1">
    <location>
        <begin position="17"/>
        <end position="114"/>
    </location>
</feature>
<feature type="compositionally biased region" description="Basic and acidic residues" evidence="1">
    <location>
        <begin position="88"/>
        <end position="98"/>
    </location>
</feature>
<feature type="region of interest" description="Disordered" evidence="1">
    <location>
        <begin position="450"/>
        <end position="564"/>
    </location>
</feature>
<dbReference type="Proteomes" id="UP000410984">
    <property type="component" value="Unassembled WGS sequence"/>
</dbReference>
<feature type="compositionally biased region" description="Basic and acidic residues" evidence="1">
    <location>
        <begin position="472"/>
        <end position="494"/>
    </location>
</feature>
<name>A0A509EJ78_9HYPH</name>
<feature type="region of interest" description="Disordered" evidence="1">
    <location>
        <begin position="634"/>
        <end position="690"/>
    </location>
</feature>
<feature type="compositionally biased region" description="Low complexity" evidence="1">
    <location>
        <begin position="101"/>
        <end position="110"/>
    </location>
</feature>
<dbReference type="EMBL" id="CABFPH010000109">
    <property type="protein sequence ID" value="VUD74211.1"/>
    <property type="molecule type" value="Genomic_DNA"/>
</dbReference>
<proteinExistence type="predicted"/>
<evidence type="ECO:0000313" key="2">
    <source>
        <dbReference type="EMBL" id="VUD74211.1"/>
    </source>
</evidence>
<feature type="compositionally biased region" description="Basic and acidic residues" evidence="1">
    <location>
        <begin position="215"/>
        <end position="230"/>
    </location>
</feature>
<reference evidence="2 3" key="1">
    <citation type="submission" date="2019-06" db="EMBL/GenBank/DDBJ databases">
        <authorList>
            <person name="Rodrigo-Torres L."/>
            <person name="Arahal R. D."/>
            <person name="Lucena T."/>
        </authorList>
    </citation>
    <scope>NUCLEOTIDE SEQUENCE [LARGE SCALE GENOMIC DNA]</scope>
    <source>
        <strain evidence="2 3">SB0023/3</strain>
    </source>
</reference>
<dbReference type="AlphaFoldDB" id="A0A509EJ78"/>
<keyword evidence="3" id="KW-1185">Reference proteome</keyword>
<feature type="compositionally biased region" description="Basic and acidic residues" evidence="1">
    <location>
        <begin position="17"/>
        <end position="30"/>
    </location>
</feature>
<gene>
    <name evidence="2" type="ORF">MET9862_04839</name>
</gene>
<feature type="compositionally biased region" description="Basic and acidic residues" evidence="1">
    <location>
        <begin position="854"/>
        <end position="890"/>
    </location>
</feature>
<organism evidence="2 3">
    <name type="scientific">Methylobacterium symbioticum</name>
    <dbReference type="NCBI Taxonomy" id="2584084"/>
    <lineage>
        <taxon>Bacteria</taxon>
        <taxon>Pseudomonadati</taxon>
        <taxon>Pseudomonadota</taxon>
        <taxon>Alphaproteobacteria</taxon>
        <taxon>Hyphomicrobiales</taxon>
        <taxon>Methylobacteriaceae</taxon>
        <taxon>Methylobacterium</taxon>
    </lineage>
</organism>
<accession>A0A509EJ78</accession>
<feature type="compositionally biased region" description="Low complexity" evidence="1">
    <location>
        <begin position="312"/>
        <end position="331"/>
    </location>
</feature>
<feature type="compositionally biased region" description="Basic and acidic residues" evidence="1">
    <location>
        <begin position="507"/>
        <end position="517"/>
    </location>
</feature>